<evidence type="ECO:0000313" key="5">
    <source>
        <dbReference type="Proteomes" id="UP001147747"/>
    </source>
</evidence>
<sequence>MSPCVDYAPDLHPLPGGGFRRVFKPFTGRYLMKSNGKPLLDEMEACKVGSQILEGFLELADLNLWHNDFSVNNFVVDQELNVTIIDLGDVKFGLKEADFINNRRAYLLFQEHLMSPELARALSVQGWFKMYPDDKHDMRQVIIWKFGVILFGILHGYWPWDGQREGQDNLLDFGSSESQIPRVMERRARIMNDPLLLNEGLSQDCKDVLRAMLARNPEDRPSLRRLANCYPWFFQWTYNYQ</sequence>
<dbReference type="AlphaFoldDB" id="A0A9X0BA60"/>
<evidence type="ECO:0000256" key="1">
    <source>
        <dbReference type="ARBA" id="ARBA00022741"/>
    </source>
</evidence>
<dbReference type="Gene3D" id="1.10.510.10">
    <property type="entry name" value="Transferase(Phosphotransferase) domain 1"/>
    <property type="match status" value="1"/>
</dbReference>
<dbReference type="SUPFAM" id="SSF56112">
    <property type="entry name" value="Protein kinase-like (PK-like)"/>
    <property type="match status" value="1"/>
</dbReference>
<keyword evidence="5" id="KW-1185">Reference proteome</keyword>
<keyword evidence="1" id="KW-0547">Nucleotide-binding</keyword>
<dbReference type="EMBL" id="JAPZBU010000006">
    <property type="protein sequence ID" value="KAJ5397410.1"/>
    <property type="molecule type" value="Genomic_DNA"/>
</dbReference>
<reference evidence="4" key="1">
    <citation type="submission" date="2022-12" db="EMBL/GenBank/DDBJ databases">
        <authorList>
            <person name="Petersen C."/>
        </authorList>
    </citation>
    <scope>NUCLEOTIDE SEQUENCE</scope>
    <source>
        <strain evidence="4">IBT 29677</strain>
    </source>
</reference>
<name>A0A9X0BA60_9EURO</name>
<dbReference type="GO" id="GO:0005737">
    <property type="term" value="C:cytoplasm"/>
    <property type="evidence" value="ECO:0007669"/>
    <property type="project" value="TreeGrafter"/>
</dbReference>
<dbReference type="InterPro" id="IPR000719">
    <property type="entry name" value="Prot_kinase_dom"/>
</dbReference>
<organism evidence="4 5">
    <name type="scientific">Penicillium cosmopolitanum</name>
    <dbReference type="NCBI Taxonomy" id="1131564"/>
    <lineage>
        <taxon>Eukaryota</taxon>
        <taxon>Fungi</taxon>
        <taxon>Dikarya</taxon>
        <taxon>Ascomycota</taxon>
        <taxon>Pezizomycotina</taxon>
        <taxon>Eurotiomycetes</taxon>
        <taxon>Eurotiomycetidae</taxon>
        <taxon>Eurotiales</taxon>
        <taxon>Aspergillaceae</taxon>
        <taxon>Penicillium</taxon>
    </lineage>
</organism>
<accession>A0A9X0BA60</accession>
<dbReference type="GO" id="GO:0005524">
    <property type="term" value="F:ATP binding"/>
    <property type="evidence" value="ECO:0007669"/>
    <property type="project" value="UniProtKB-KW"/>
</dbReference>
<dbReference type="Pfam" id="PF00069">
    <property type="entry name" value="Pkinase"/>
    <property type="match status" value="1"/>
</dbReference>
<gene>
    <name evidence="4" type="ORF">N7509_005523</name>
</gene>
<dbReference type="InterPro" id="IPR011009">
    <property type="entry name" value="Kinase-like_dom_sf"/>
</dbReference>
<dbReference type="PANTHER" id="PTHR24346">
    <property type="entry name" value="MAP/MICROTUBULE AFFINITY-REGULATING KINASE"/>
    <property type="match status" value="1"/>
</dbReference>
<comment type="caution">
    <text evidence="4">The sequence shown here is derived from an EMBL/GenBank/DDBJ whole genome shotgun (WGS) entry which is preliminary data.</text>
</comment>
<dbReference type="GO" id="GO:0004674">
    <property type="term" value="F:protein serine/threonine kinase activity"/>
    <property type="evidence" value="ECO:0007669"/>
    <property type="project" value="TreeGrafter"/>
</dbReference>
<proteinExistence type="predicted"/>
<dbReference type="PROSITE" id="PS50011">
    <property type="entry name" value="PROTEIN_KINASE_DOM"/>
    <property type="match status" value="1"/>
</dbReference>
<evidence type="ECO:0000313" key="4">
    <source>
        <dbReference type="EMBL" id="KAJ5397410.1"/>
    </source>
</evidence>
<keyword evidence="2" id="KW-0067">ATP-binding</keyword>
<dbReference type="GO" id="GO:0035556">
    <property type="term" value="P:intracellular signal transduction"/>
    <property type="evidence" value="ECO:0007669"/>
    <property type="project" value="TreeGrafter"/>
</dbReference>
<dbReference type="Proteomes" id="UP001147747">
    <property type="component" value="Unassembled WGS sequence"/>
</dbReference>
<dbReference type="RefSeq" id="XP_056489462.1">
    <property type="nucleotide sequence ID" value="XM_056630160.1"/>
</dbReference>
<protein>
    <recommendedName>
        <fullName evidence="3">Protein kinase domain-containing protein</fullName>
    </recommendedName>
</protein>
<dbReference type="SMART" id="SM00220">
    <property type="entry name" value="S_TKc"/>
    <property type="match status" value="1"/>
</dbReference>
<evidence type="ECO:0000256" key="2">
    <source>
        <dbReference type="ARBA" id="ARBA00022840"/>
    </source>
</evidence>
<evidence type="ECO:0000259" key="3">
    <source>
        <dbReference type="PROSITE" id="PS50011"/>
    </source>
</evidence>
<dbReference type="GeneID" id="81369140"/>
<reference evidence="4" key="2">
    <citation type="journal article" date="2023" name="IMA Fungus">
        <title>Comparative genomic study of the Penicillium genus elucidates a diverse pangenome and 15 lateral gene transfer events.</title>
        <authorList>
            <person name="Petersen C."/>
            <person name="Sorensen T."/>
            <person name="Nielsen M.R."/>
            <person name="Sondergaard T.E."/>
            <person name="Sorensen J.L."/>
            <person name="Fitzpatrick D.A."/>
            <person name="Frisvad J.C."/>
            <person name="Nielsen K.L."/>
        </authorList>
    </citation>
    <scope>NUCLEOTIDE SEQUENCE</scope>
    <source>
        <strain evidence="4">IBT 29677</strain>
    </source>
</reference>
<dbReference type="PANTHER" id="PTHR24346:SF30">
    <property type="entry name" value="MATERNAL EMBRYONIC LEUCINE ZIPPER KINASE"/>
    <property type="match status" value="1"/>
</dbReference>
<dbReference type="OrthoDB" id="8596411at2759"/>
<feature type="domain" description="Protein kinase" evidence="3">
    <location>
        <begin position="1"/>
        <end position="233"/>
    </location>
</feature>